<evidence type="ECO:0000259" key="1">
    <source>
        <dbReference type="Pfam" id="PF01814"/>
    </source>
</evidence>
<reference evidence="2 3" key="1">
    <citation type="journal article" date="2015" name="Stand. Genomic Sci.">
        <title>Genomic Encyclopedia of Bacterial and Archaeal Type Strains, Phase III: the genomes of soil and plant-associated and newly described type strains.</title>
        <authorList>
            <person name="Whitman W.B."/>
            <person name="Woyke T."/>
            <person name="Klenk H.P."/>
            <person name="Zhou Y."/>
            <person name="Lilburn T.G."/>
            <person name="Beck B.J."/>
            <person name="De Vos P."/>
            <person name="Vandamme P."/>
            <person name="Eisen J.A."/>
            <person name="Garrity G."/>
            <person name="Hugenholtz P."/>
            <person name="Kyrpides N.C."/>
        </authorList>
    </citation>
    <scope>NUCLEOTIDE SEQUENCE [LARGE SCALE GENOMIC DNA]</scope>
    <source>
        <strain evidence="2 3">CGMCC 1.7748</strain>
    </source>
</reference>
<sequence length="195" mass="21333">MFDHPIHAMNQRETMVSQAIDVLKHEHDAILMALKILDQISDGARQGSAASADVMQFLGFLREFADTCHHGKEEGLLFPAMIEAGLPADGGPISVMLSEHEQGRALVAAMANATEPAMSPAKFSEAATAYAGHMRAHIEKENTVLFPMADRIVAPEVMDGLVSAFDRHEEEVMGSGRHEQLHDMLKDLKAKYLDS</sequence>
<dbReference type="Pfam" id="PF01814">
    <property type="entry name" value="Hemerythrin"/>
    <property type="match status" value="1"/>
</dbReference>
<dbReference type="RefSeq" id="WP_067104950.1">
    <property type="nucleotide sequence ID" value="NZ_JACIIY010000045.1"/>
</dbReference>
<evidence type="ECO:0000313" key="2">
    <source>
        <dbReference type="EMBL" id="TWH89415.1"/>
    </source>
</evidence>
<dbReference type="Proteomes" id="UP000316624">
    <property type="component" value="Unassembled WGS sequence"/>
</dbReference>
<evidence type="ECO:0000313" key="3">
    <source>
        <dbReference type="Proteomes" id="UP000316624"/>
    </source>
</evidence>
<gene>
    <name evidence="2" type="ORF">IQ35_03852</name>
</gene>
<dbReference type="EMBL" id="VLKK01000033">
    <property type="protein sequence ID" value="TWH89415.1"/>
    <property type="molecule type" value="Genomic_DNA"/>
</dbReference>
<dbReference type="GO" id="GO:0005886">
    <property type="term" value="C:plasma membrane"/>
    <property type="evidence" value="ECO:0007669"/>
    <property type="project" value="TreeGrafter"/>
</dbReference>
<dbReference type="CDD" id="cd12108">
    <property type="entry name" value="Hr-like"/>
    <property type="match status" value="1"/>
</dbReference>
<protein>
    <submittedName>
        <fullName evidence="2">Hemerythrin-like domain-containing protein</fullName>
    </submittedName>
</protein>
<accession>A0A562K2H0</accession>
<dbReference type="PANTHER" id="PTHR39966:SF1">
    <property type="entry name" value="HEMERYTHRIN-LIKE DOMAIN-CONTAINING PROTEIN"/>
    <property type="match status" value="1"/>
</dbReference>
<dbReference type="InterPro" id="IPR012312">
    <property type="entry name" value="Hemerythrin-like"/>
</dbReference>
<proteinExistence type="predicted"/>
<keyword evidence="3" id="KW-1185">Reference proteome</keyword>
<dbReference type="AlphaFoldDB" id="A0A562K2H0"/>
<feature type="domain" description="Hemerythrin-like" evidence="1">
    <location>
        <begin position="19"/>
        <end position="149"/>
    </location>
</feature>
<dbReference type="PANTHER" id="PTHR39966">
    <property type="entry name" value="BLL2471 PROTEIN-RELATED"/>
    <property type="match status" value="1"/>
</dbReference>
<name>A0A562K2H0_SPHWJ</name>
<dbReference type="Gene3D" id="1.20.120.520">
    <property type="entry name" value="nmb1532 protein domain like"/>
    <property type="match status" value="1"/>
</dbReference>
<comment type="caution">
    <text evidence="2">The sequence shown here is derived from an EMBL/GenBank/DDBJ whole genome shotgun (WGS) entry which is preliminary data.</text>
</comment>
<organism evidence="2 3">
    <name type="scientific">Sphingobium wenxiniae (strain DSM 21828 / CGMCC 1.7748 / JZ-1)</name>
    <dbReference type="NCBI Taxonomy" id="595605"/>
    <lineage>
        <taxon>Bacteria</taxon>
        <taxon>Pseudomonadati</taxon>
        <taxon>Pseudomonadota</taxon>
        <taxon>Alphaproteobacteria</taxon>
        <taxon>Sphingomonadales</taxon>
        <taxon>Sphingomonadaceae</taxon>
        <taxon>Sphingobium</taxon>
    </lineage>
</organism>